<dbReference type="EC" id="2.1.2.9" evidence="3 8"/>
<dbReference type="InterPro" id="IPR041711">
    <property type="entry name" value="Met-tRNA-FMT_N"/>
</dbReference>
<sequence length="324" mass="35160">MSTHRPLRIVFAGTPEFAADHLAALLNSDHEVVAVYTQPDRKAGRGKKLQPSAVKELALEHAIAVEQPEKLNTALAQQQLAEYRPDVMVVVAYGLLLPEPILTTPKYGCINVHGSLLPRWRGAAPIQRSIWAGDEASGVAVMQMEKGLDTGPVLHVERCAIDAQETSASLYKKLAQLGPRALVTTLDDIESYRERAEVQNHDAATYAKKLSKDEGKIDWSDATQLERNVRAFNPWPFAWFELPGGKPGQRTVKVHQASVSQTDHRSAPGTIIDCSPAGITVACSQGALTLHSLQLPGKKPLPVSDLLNGYATTFAIGVNLTNVD</sequence>
<dbReference type="Gene3D" id="3.10.25.10">
    <property type="entry name" value="Formyl transferase, C-terminal domain"/>
    <property type="match status" value="1"/>
</dbReference>
<evidence type="ECO:0000256" key="3">
    <source>
        <dbReference type="ARBA" id="ARBA00012261"/>
    </source>
</evidence>
<dbReference type="NCBIfam" id="TIGR00460">
    <property type="entry name" value="fmt"/>
    <property type="match status" value="1"/>
</dbReference>
<dbReference type="HAMAP" id="MF_00182">
    <property type="entry name" value="Formyl_trans"/>
    <property type="match status" value="1"/>
</dbReference>
<dbReference type="FunFam" id="3.40.50.170:FF:000003">
    <property type="entry name" value="Methionyl-tRNA formyltransferase"/>
    <property type="match status" value="1"/>
</dbReference>
<comment type="catalytic activity">
    <reaction evidence="7 8">
        <text>L-methionyl-tRNA(fMet) + (6R)-10-formyltetrahydrofolate = N-formyl-L-methionyl-tRNA(fMet) + (6S)-5,6,7,8-tetrahydrofolate + H(+)</text>
        <dbReference type="Rhea" id="RHEA:24380"/>
        <dbReference type="Rhea" id="RHEA-COMP:9952"/>
        <dbReference type="Rhea" id="RHEA-COMP:9953"/>
        <dbReference type="ChEBI" id="CHEBI:15378"/>
        <dbReference type="ChEBI" id="CHEBI:57453"/>
        <dbReference type="ChEBI" id="CHEBI:78530"/>
        <dbReference type="ChEBI" id="CHEBI:78844"/>
        <dbReference type="ChEBI" id="CHEBI:195366"/>
        <dbReference type="EC" id="2.1.2.9"/>
    </reaction>
</comment>
<comment type="function">
    <text evidence="1 8">Attaches a formyl group to the free amino group of methionyl-tRNA(fMet). The formyl group appears to play a dual role in the initiator identity of N-formylmethionyl-tRNA by promoting its recognition by IF2 and preventing the misappropriation of this tRNA by the elongation apparatus.</text>
</comment>
<dbReference type="RefSeq" id="WP_272978768.1">
    <property type="nucleotide sequence ID" value="NZ_DBGH01000131.1"/>
</dbReference>
<feature type="domain" description="Formyl transferase N-terminal" evidence="9">
    <location>
        <begin position="8"/>
        <end position="185"/>
    </location>
</feature>
<dbReference type="Gene3D" id="3.40.50.170">
    <property type="entry name" value="Formyl transferase, N-terminal domain"/>
    <property type="match status" value="1"/>
</dbReference>
<dbReference type="EMBL" id="DMUP01000212">
    <property type="protein sequence ID" value="HAR56856.1"/>
    <property type="molecule type" value="Genomic_DNA"/>
</dbReference>
<keyword evidence="5 8" id="KW-0808">Transferase</keyword>
<reference evidence="11 12" key="1">
    <citation type="journal article" date="2018" name="Nat. Biotechnol.">
        <title>A standardized bacterial taxonomy based on genome phylogeny substantially revises the tree of life.</title>
        <authorList>
            <person name="Parks D.H."/>
            <person name="Chuvochina M."/>
            <person name="Waite D.W."/>
            <person name="Rinke C."/>
            <person name="Skarshewski A."/>
            <person name="Chaumeil P.A."/>
            <person name="Hugenholtz P."/>
        </authorList>
    </citation>
    <scope>NUCLEOTIDE SEQUENCE [LARGE SCALE GENOMIC DNA]</scope>
    <source>
        <strain evidence="11">UBA9360</strain>
    </source>
</reference>
<name>A0A348WQP4_9GAMM</name>
<accession>A0A348WQP4</accession>
<evidence type="ECO:0000256" key="8">
    <source>
        <dbReference type="HAMAP-Rule" id="MF_00182"/>
    </source>
</evidence>
<dbReference type="GO" id="GO:0005829">
    <property type="term" value="C:cytosol"/>
    <property type="evidence" value="ECO:0007669"/>
    <property type="project" value="TreeGrafter"/>
</dbReference>
<dbReference type="PANTHER" id="PTHR11138:SF5">
    <property type="entry name" value="METHIONYL-TRNA FORMYLTRANSFERASE, MITOCHONDRIAL"/>
    <property type="match status" value="1"/>
</dbReference>
<dbReference type="SUPFAM" id="SSF50486">
    <property type="entry name" value="FMT C-terminal domain-like"/>
    <property type="match status" value="1"/>
</dbReference>
<dbReference type="InterPro" id="IPR036477">
    <property type="entry name" value="Formyl_transf_N_sf"/>
</dbReference>
<evidence type="ECO:0000313" key="12">
    <source>
        <dbReference type="Proteomes" id="UP000262878"/>
    </source>
</evidence>
<dbReference type="CDD" id="cd08646">
    <property type="entry name" value="FMT_core_Met-tRNA-FMT_N"/>
    <property type="match status" value="1"/>
</dbReference>
<evidence type="ECO:0000256" key="6">
    <source>
        <dbReference type="ARBA" id="ARBA00022917"/>
    </source>
</evidence>
<dbReference type="Pfam" id="PF02911">
    <property type="entry name" value="Formyl_trans_C"/>
    <property type="match status" value="1"/>
</dbReference>
<evidence type="ECO:0000256" key="2">
    <source>
        <dbReference type="ARBA" id="ARBA00010699"/>
    </source>
</evidence>
<feature type="domain" description="Formyl transferase C-terminal" evidence="10">
    <location>
        <begin position="209"/>
        <end position="310"/>
    </location>
</feature>
<proteinExistence type="inferred from homology"/>
<dbReference type="PANTHER" id="PTHR11138">
    <property type="entry name" value="METHIONYL-TRNA FORMYLTRANSFERASE"/>
    <property type="match status" value="1"/>
</dbReference>
<dbReference type="Proteomes" id="UP000262878">
    <property type="component" value="Unassembled WGS sequence"/>
</dbReference>
<evidence type="ECO:0000259" key="9">
    <source>
        <dbReference type="Pfam" id="PF00551"/>
    </source>
</evidence>
<dbReference type="InterPro" id="IPR002376">
    <property type="entry name" value="Formyl_transf_N"/>
</dbReference>
<gene>
    <name evidence="8" type="primary">fmt</name>
    <name evidence="11" type="ORF">DCR58_08750</name>
</gene>
<comment type="caution">
    <text evidence="11">The sequence shown here is derived from an EMBL/GenBank/DDBJ whole genome shotgun (WGS) entry which is preliminary data.</text>
</comment>
<dbReference type="InterPro" id="IPR044135">
    <property type="entry name" value="Met-tRNA-FMT_C"/>
</dbReference>
<dbReference type="Pfam" id="PF00551">
    <property type="entry name" value="Formyl_trans_N"/>
    <property type="match status" value="1"/>
</dbReference>
<dbReference type="InterPro" id="IPR005794">
    <property type="entry name" value="Fmt"/>
</dbReference>
<dbReference type="InterPro" id="IPR037022">
    <property type="entry name" value="Formyl_trans_C_sf"/>
</dbReference>
<dbReference type="GO" id="GO:0004479">
    <property type="term" value="F:methionyl-tRNA formyltransferase activity"/>
    <property type="evidence" value="ECO:0007669"/>
    <property type="project" value="UniProtKB-UniRule"/>
</dbReference>
<evidence type="ECO:0000313" key="11">
    <source>
        <dbReference type="EMBL" id="HAR56856.1"/>
    </source>
</evidence>
<dbReference type="STRING" id="314276.OS145_03225"/>
<organism evidence="11 12">
    <name type="scientific">Idiomarina baltica</name>
    <dbReference type="NCBI Taxonomy" id="190892"/>
    <lineage>
        <taxon>Bacteria</taxon>
        <taxon>Pseudomonadati</taxon>
        <taxon>Pseudomonadota</taxon>
        <taxon>Gammaproteobacteria</taxon>
        <taxon>Alteromonadales</taxon>
        <taxon>Idiomarinaceae</taxon>
        <taxon>Idiomarina</taxon>
    </lineage>
</organism>
<dbReference type="InterPro" id="IPR011034">
    <property type="entry name" value="Formyl_transferase-like_C_sf"/>
</dbReference>
<dbReference type="CDD" id="cd08704">
    <property type="entry name" value="Met_tRNA_FMT_C"/>
    <property type="match status" value="1"/>
</dbReference>
<dbReference type="SUPFAM" id="SSF53328">
    <property type="entry name" value="Formyltransferase"/>
    <property type="match status" value="1"/>
</dbReference>
<protein>
    <recommendedName>
        <fullName evidence="4 8">Methionyl-tRNA formyltransferase</fullName>
        <ecNumber evidence="3 8">2.1.2.9</ecNumber>
    </recommendedName>
</protein>
<evidence type="ECO:0000256" key="4">
    <source>
        <dbReference type="ARBA" id="ARBA00016014"/>
    </source>
</evidence>
<dbReference type="InterPro" id="IPR005793">
    <property type="entry name" value="Formyl_trans_C"/>
</dbReference>
<evidence type="ECO:0000256" key="1">
    <source>
        <dbReference type="ARBA" id="ARBA00002606"/>
    </source>
</evidence>
<comment type="similarity">
    <text evidence="2 8">Belongs to the Fmt family.</text>
</comment>
<evidence type="ECO:0000259" key="10">
    <source>
        <dbReference type="Pfam" id="PF02911"/>
    </source>
</evidence>
<dbReference type="AlphaFoldDB" id="A0A348WQP4"/>
<evidence type="ECO:0000256" key="7">
    <source>
        <dbReference type="ARBA" id="ARBA00048558"/>
    </source>
</evidence>
<feature type="binding site" evidence="8">
    <location>
        <begin position="115"/>
        <end position="118"/>
    </location>
    <ligand>
        <name>(6S)-5,6,7,8-tetrahydrofolate</name>
        <dbReference type="ChEBI" id="CHEBI:57453"/>
    </ligand>
</feature>
<keyword evidence="6 8" id="KW-0648">Protein biosynthesis</keyword>
<evidence type="ECO:0000256" key="5">
    <source>
        <dbReference type="ARBA" id="ARBA00022679"/>
    </source>
</evidence>